<accession>A0A419DB53</accession>
<organism evidence="1 2">
    <name type="scientific">candidate division WS5 bacterium</name>
    <dbReference type="NCBI Taxonomy" id="2093353"/>
    <lineage>
        <taxon>Bacteria</taxon>
        <taxon>candidate division WS5</taxon>
    </lineage>
</organism>
<gene>
    <name evidence="1" type="ORF">C4544_05285</name>
</gene>
<sequence>MERQNGYAHLFKRLSKSEIADMAVCALDTLSEEHQLEIFKKFFEQIDDRKKKKMFLNKIIGFIEGQKKMARADRWMETHMKNNPQEKPKIVAGRYVFIARIDNVKKDVYVALAQKIKNRLAKRRERNRA</sequence>
<comment type="caution">
    <text evidence="1">The sequence shown here is derived from an EMBL/GenBank/DDBJ whole genome shotgun (WGS) entry which is preliminary data.</text>
</comment>
<name>A0A419DB53_9BACT</name>
<dbReference type="AlphaFoldDB" id="A0A419DB53"/>
<dbReference type="EMBL" id="QZJW01000047">
    <property type="protein sequence ID" value="RJO60300.1"/>
    <property type="molecule type" value="Genomic_DNA"/>
</dbReference>
<evidence type="ECO:0000313" key="2">
    <source>
        <dbReference type="Proteomes" id="UP000285655"/>
    </source>
</evidence>
<evidence type="ECO:0000313" key="1">
    <source>
        <dbReference type="EMBL" id="RJO60300.1"/>
    </source>
</evidence>
<reference evidence="1 2" key="1">
    <citation type="journal article" date="2017" name="ISME J.">
        <title>Energy and carbon metabolisms in a deep terrestrial subsurface fluid microbial community.</title>
        <authorList>
            <person name="Momper L."/>
            <person name="Jungbluth S.P."/>
            <person name="Lee M.D."/>
            <person name="Amend J.P."/>
        </authorList>
    </citation>
    <scope>NUCLEOTIDE SEQUENCE [LARGE SCALE GENOMIC DNA]</scope>
    <source>
        <strain evidence="1">SURF_29</strain>
    </source>
</reference>
<protein>
    <submittedName>
        <fullName evidence="1">Uncharacterized protein</fullName>
    </submittedName>
</protein>
<dbReference type="Proteomes" id="UP000285655">
    <property type="component" value="Unassembled WGS sequence"/>
</dbReference>
<proteinExistence type="predicted"/>